<reference evidence="1" key="1">
    <citation type="submission" date="2009-11" db="EMBL/GenBank/DDBJ databases">
        <title>Identification of virulence genes in Photobacterium damselae subsp. damselae by Supression Subtractive hybridization: damselysin toxin is encoded on a large conjugative plasmid.</title>
        <authorList>
            <person name="Rivas A.J."/>
            <person name="Lemos M.L."/>
            <person name="Osorio C.R."/>
        </authorList>
    </citation>
    <scope>NUCLEOTIDE SEQUENCE [LARGE SCALE GENOMIC DNA]</scope>
    <source>
        <strain evidence="1">RM71</strain>
        <plasmid evidence="1">pPHDD1</plasmid>
    </source>
</reference>
<keyword evidence="1" id="KW-0614">Plasmid</keyword>
<proteinExistence type="predicted"/>
<geneLocation type="plasmid" evidence="1">
    <name>pPHDD1</name>
</geneLocation>
<gene>
    <name evidence="1" type="primary">orf116</name>
</gene>
<protein>
    <submittedName>
        <fullName evidence="1">Putative transposase</fullName>
    </submittedName>
</protein>
<dbReference type="AlphaFoldDB" id="E4WLG4"/>
<organism evidence="1">
    <name type="scientific">Photobacterium damselae subsp. damselae</name>
    <name type="common">Listonella damsela</name>
    <dbReference type="NCBI Taxonomy" id="85581"/>
    <lineage>
        <taxon>Bacteria</taxon>
        <taxon>Pseudomonadati</taxon>
        <taxon>Pseudomonadota</taxon>
        <taxon>Gammaproteobacteria</taxon>
        <taxon>Vibrionales</taxon>
        <taxon>Vibrionaceae</taxon>
        <taxon>Photobacterium</taxon>
    </lineage>
</organism>
<name>E4WLG4_PHODD</name>
<dbReference type="EMBL" id="FN597600">
    <property type="protein sequence ID" value="CBX86882.1"/>
    <property type="molecule type" value="Genomic_DNA"/>
</dbReference>
<sequence length="107" mass="12460">MLISQSEMVDRLVSHISADKNFRAIKYYGFLSNRKQGEALPLVYDLLDQEEPVESKPLNYTQIMHYLARIDPYERILCDDRMSFVSTVFLNSCNGIIKSINDIFYSL</sequence>
<accession>E4WLG4</accession>
<evidence type="ECO:0000313" key="1">
    <source>
        <dbReference type="EMBL" id="CBX86882.1"/>
    </source>
</evidence>